<organism evidence="1 2">
    <name type="scientific">Heterodera trifolii</name>
    <dbReference type="NCBI Taxonomy" id="157864"/>
    <lineage>
        <taxon>Eukaryota</taxon>
        <taxon>Metazoa</taxon>
        <taxon>Ecdysozoa</taxon>
        <taxon>Nematoda</taxon>
        <taxon>Chromadorea</taxon>
        <taxon>Rhabditida</taxon>
        <taxon>Tylenchina</taxon>
        <taxon>Tylenchomorpha</taxon>
        <taxon>Tylenchoidea</taxon>
        <taxon>Heteroderidae</taxon>
        <taxon>Heteroderinae</taxon>
        <taxon>Heterodera</taxon>
    </lineage>
</organism>
<comment type="caution">
    <text evidence="1">The sequence shown here is derived from an EMBL/GenBank/DDBJ whole genome shotgun (WGS) entry which is preliminary data.</text>
</comment>
<accession>A0ABD2J0F2</accession>
<dbReference type="EMBL" id="JBICBT010001056">
    <property type="protein sequence ID" value="KAL3085597.1"/>
    <property type="molecule type" value="Genomic_DNA"/>
</dbReference>
<gene>
    <name evidence="1" type="ORF">niasHT_037338</name>
</gene>
<reference evidence="1 2" key="1">
    <citation type="submission" date="2024-10" db="EMBL/GenBank/DDBJ databases">
        <authorList>
            <person name="Kim D."/>
        </authorList>
    </citation>
    <scope>NUCLEOTIDE SEQUENCE [LARGE SCALE GENOMIC DNA]</scope>
    <source>
        <strain evidence="1">BH-2024</strain>
    </source>
</reference>
<evidence type="ECO:0000313" key="2">
    <source>
        <dbReference type="Proteomes" id="UP001620626"/>
    </source>
</evidence>
<proteinExistence type="predicted"/>
<keyword evidence="2" id="KW-1185">Reference proteome</keyword>
<dbReference type="AlphaFoldDB" id="A0ABD2J0F2"/>
<name>A0ABD2J0F2_9BILA</name>
<protein>
    <submittedName>
        <fullName evidence="1">Uncharacterized protein</fullName>
    </submittedName>
</protein>
<evidence type="ECO:0000313" key="1">
    <source>
        <dbReference type="EMBL" id="KAL3085597.1"/>
    </source>
</evidence>
<dbReference type="Proteomes" id="UP001620626">
    <property type="component" value="Unassembled WGS sequence"/>
</dbReference>
<sequence length="111" mass="11344">MGAPTAYDICLAACGNSEFLCMSACWAGLKAEVGAGCLLELALQYLGRSAYSVSLSAVPSSFSSMGSLHVRACIGAVQPPPVWACNQGGLHAPSDQQNCDGEELFGVGSNV</sequence>